<dbReference type="InterPro" id="IPR018499">
    <property type="entry name" value="Tetraspanin/Peripherin"/>
</dbReference>
<keyword evidence="2 5" id="KW-0812">Transmembrane</keyword>
<dbReference type="Gene3D" id="1.10.1450.10">
    <property type="entry name" value="Tetraspanin"/>
    <property type="match status" value="1"/>
</dbReference>
<dbReference type="SUPFAM" id="SSF48652">
    <property type="entry name" value="Tetraspanin"/>
    <property type="match status" value="1"/>
</dbReference>
<keyword evidence="7" id="KW-1185">Reference proteome</keyword>
<evidence type="ECO:0000256" key="3">
    <source>
        <dbReference type="ARBA" id="ARBA00022989"/>
    </source>
</evidence>
<comment type="subcellular location">
    <subcellularLocation>
        <location evidence="1">Membrane</location>
        <topology evidence="1">Multi-pass membrane protein</topology>
    </subcellularLocation>
</comment>
<accession>A0AAD4JWA8</accession>
<gene>
    <name evidence="6" type="ORF">KR093_006915</name>
</gene>
<dbReference type="AlphaFoldDB" id="A0AAD4JWA8"/>
<protein>
    <recommendedName>
        <fullName evidence="8">Protein late bloomer</fullName>
    </recommendedName>
</protein>
<feature type="non-terminal residue" evidence="6">
    <location>
        <position position="196"/>
    </location>
</feature>
<evidence type="ECO:0000256" key="2">
    <source>
        <dbReference type="ARBA" id="ARBA00022692"/>
    </source>
</evidence>
<keyword evidence="3 5" id="KW-1133">Transmembrane helix</keyword>
<evidence type="ECO:0000313" key="7">
    <source>
        <dbReference type="Proteomes" id="UP001200034"/>
    </source>
</evidence>
<feature type="transmembrane region" description="Helical" evidence="5">
    <location>
        <begin position="55"/>
        <end position="76"/>
    </location>
</feature>
<evidence type="ECO:0000256" key="1">
    <source>
        <dbReference type="ARBA" id="ARBA00004141"/>
    </source>
</evidence>
<feature type="transmembrane region" description="Helical" evidence="5">
    <location>
        <begin position="156"/>
        <end position="176"/>
    </location>
</feature>
<organism evidence="6 7">
    <name type="scientific">Drosophila rubida</name>
    <dbReference type="NCBI Taxonomy" id="30044"/>
    <lineage>
        <taxon>Eukaryota</taxon>
        <taxon>Metazoa</taxon>
        <taxon>Ecdysozoa</taxon>
        <taxon>Arthropoda</taxon>
        <taxon>Hexapoda</taxon>
        <taxon>Insecta</taxon>
        <taxon>Pterygota</taxon>
        <taxon>Neoptera</taxon>
        <taxon>Endopterygota</taxon>
        <taxon>Diptera</taxon>
        <taxon>Brachycera</taxon>
        <taxon>Muscomorpha</taxon>
        <taxon>Ephydroidea</taxon>
        <taxon>Drosophilidae</taxon>
        <taxon>Drosophila</taxon>
    </lineage>
</organism>
<comment type="caution">
    <text evidence="6">The sequence shown here is derived from an EMBL/GenBank/DDBJ whole genome shotgun (WGS) entry which is preliminary data.</text>
</comment>
<dbReference type="GO" id="GO:0016020">
    <property type="term" value="C:membrane"/>
    <property type="evidence" value="ECO:0007669"/>
    <property type="project" value="UniProtKB-SubCell"/>
</dbReference>
<sequence length="196" mass="22898">VYSSVVQLELIYHYARCKRCKFTVYETLVVAADIIMITLLIFGLYLILTQKLRGLRIYVMILFLATWLQLLLILLLTQRYPIAHDVHFSWQNRRSLEKYENKFACCGVLGPDDYLLSTGKLPRSCFRNQGNSTDDLHDSGCLNKENGSATILRIEFLTTLFQMILVLFALVFYLHLKKMKAKPRTLREVWQSRIIL</sequence>
<dbReference type="EMBL" id="JAJJHW010002774">
    <property type="protein sequence ID" value="KAH8365891.1"/>
    <property type="molecule type" value="Genomic_DNA"/>
</dbReference>
<feature type="transmembrane region" description="Helical" evidence="5">
    <location>
        <begin position="28"/>
        <end position="48"/>
    </location>
</feature>
<evidence type="ECO:0000256" key="4">
    <source>
        <dbReference type="ARBA" id="ARBA00023136"/>
    </source>
</evidence>
<dbReference type="CDD" id="cd03127">
    <property type="entry name" value="tetraspanin_LEL"/>
    <property type="match status" value="1"/>
</dbReference>
<dbReference type="Pfam" id="PF00335">
    <property type="entry name" value="Tetraspanin"/>
    <property type="match status" value="1"/>
</dbReference>
<keyword evidence="4 5" id="KW-0472">Membrane</keyword>
<name>A0AAD4JWA8_9MUSC</name>
<evidence type="ECO:0008006" key="8">
    <source>
        <dbReference type="Google" id="ProtNLM"/>
    </source>
</evidence>
<reference evidence="6" key="1">
    <citation type="journal article" date="2021" name="Mol. Ecol. Resour.">
        <title>Phylogenomic analyses of the genus Drosophila reveals genomic signals of climate adaptation.</title>
        <authorList>
            <person name="Li F."/>
            <person name="Rane R.V."/>
            <person name="Luria V."/>
            <person name="Xiong Z."/>
            <person name="Chen J."/>
            <person name="Li Z."/>
            <person name="Catullo R.A."/>
            <person name="Griffin P.C."/>
            <person name="Schiffer M."/>
            <person name="Pearce S."/>
            <person name="Lee S.F."/>
            <person name="McElroy K."/>
            <person name="Stocker A."/>
            <person name="Shirriffs J."/>
            <person name="Cockerell F."/>
            <person name="Coppin C."/>
            <person name="Sgro C.M."/>
            <person name="Karger A."/>
            <person name="Cain J.W."/>
            <person name="Weber J.A."/>
            <person name="Santpere G."/>
            <person name="Kirschner M.W."/>
            <person name="Hoffmann A.A."/>
            <person name="Oakeshott J.G."/>
            <person name="Zhang G."/>
        </authorList>
    </citation>
    <scope>NUCLEOTIDE SEQUENCE</scope>
    <source>
        <strain evidence="6">BGI-SZ-2011g</strain>
    </source>
</reference>
<evidence type="ECO:0000313" key="6">
    <source>
        <dbReference type="EMBL" id="KAH8365891.1"/>
    </source>
</evidence>
<evidence type="ECO:0000256" key="5">
    <source>
        <dbReference type="SAM" id="Phobius"/>
    </source>
</evidence>
<dbReference type="Proteomes" id="UP001200034">
    <property type="component" value="Unassembled WGS sequence"/>
</dbReference>
<proteinExistence type="predicted"/>
<dbReference type="InterPro" id="IPR008952">
    <property type="entry name" value="Tetraspanin_EC2_sf"/>
</dbReference>